<feature type="compositionally biased region" description="Polar residues" evidence="7">
    <location>
        <begin position="831"/>
        <end position="841"/>
    </location>
</feature>
<comment type="cofactor">
    <cofactor evidence="1">
        <name>Zn(2+)</name>
        <dbReference type="ChEBI" id="CHEBI:29105"/>
    </cofactor>
</comment>
<feature type="compositionally biased region" description="Basic and acidic residues" evidence="7">
    <location>
        <begin position="554"/>
        <end position="569"/>
    </location>
</feature>
<feature type="compositionally biased region" description="Basic and acidic residues" evidence="7">
    <location>
        <begin position="533"/>
        <end position="546"/>
    </location>
</feature>
<feature type="compositionally biased region" description="Basic and acidic residues" evidence="7">
    <location>
        <begin position="58"/>
        <end position="70"/>
    </location>
</feature>
<feature type="region of interest" description="Disordered" evidence="7">
    <location>
        <begin position="1"/>
        <end position="89"/>
    </location>
</feature>
<feature type="compositionally biased region" description="Polar residues" evidence="7">
    <location>
        <begin position="16"/>
        <end position="31"/>
    </location>
</feature>
<name>A0ABM0JJK1_APLCA</name>
<evidence type="ECO:0000313" key="9">
    <source>
        <dbReference type="Proteomes" id="UP000694888"/>
    </source>
</evidence>
<protein>
    <submittedName>
        <fullName evidence="10">NAD-dependent protein deacetylase sirtuin-1</fullName>
    </submittedName>
</protein>
<feature type="active site" description="Proton acceptor" evidence="6">
    <location>
        <position position="313"/>
    </location>
</feature>
<dbReference type="PANTHER" id="PTHR11085">
    <property type="entry name" value="NAD-DEPENDENT PROTEIN DEACYLASE SIRTUIN-5, MITOCHONDRIAL-RELATED"/>
    <property type="match status" value="1"/>
</dbReference>
<evidence type="ECO:0000256" key="1">
    <source>
        <dbReference type="ARBA" id="ARBA00001947"/>
    </source>
</evidence>
<feature type="compositionally biased region" description="Polar residues" evidence="7">
    <location>
        <begin position="913"/>
        <end position="922"/>
    </location>
</feature>
<feature type="compositionally biased region" description="Polar residues" evidence="7">
    <location>
        <begin position="688"/>
        <end position="699"/>
    </location>
</feature>
<sequence length="922" mass="99915">MERDPDASALEPDSASVEQPNVSEARNSSVEGQAHGSSVESPSVSSTYAQCPEVKPCPSREPDLDFKLKDGNGLAESSEGVSSQSNQDHACFKEHSNQKIDCSDNFDDAMDNTSEISDFSDLSQESWQPVQGPISWVQDQMRQGKSPRKILEELVPSGTMIPDGLDPIMLWKIIINIVSEPPKRKKLPNINTLDDVLGLLRTCKKIVVLTGAGVSVSCGIPDFRSRDGVYSRLAKDFPNLPDPQAMFDIHFFRSDPRPFFKFAKEIYPGQFKPSLCHHFIRALEENGKLLRNYTQNIDTLEQVAGIERVVQCHGSFASATCTICGLKVDSDAIKEDIVNQVIPPCPKCTPSAGNAVMKPDIVFFGESLPEQFHNLMALDKDECDLLIVIGSSLKVRPVALIPNSLPANIPQILINRERLPYLNFDVELLGNCDDIVADLCRRLGDGWEQLAQPGPPLTEVSLSALPTPPRSPWSEDSHSLPSLSTIVKEVADSSSAPTDMRGPSSSSAEDMSEAKPEGDSDVTTSTATSRHLKQSEVSEPTEEKGAKPLTVCHNTKEEQQHEQAMKSREGSQSPRKGKSSVQSHSLKRPFSDLASSSKSESEPTSTNNEERGSDPCCCSAETIETIVSAGHRKDVLYMPSGGEQSQQQQNSSHHHHHHHAVHSDHDSPRKSHHHHERAQVAESDQHGTDQQQPCSLSGTQEEKRDPDSESPPGGEDGPNAKKIKLSSQPELEDGDDQPAEGTGSGDDSSQIDSLGDIRKMWQAKRVSLATRLSDDQVLFLPPSCYVFKGAEVFSGGDSDDSDDESDARNESSSSSSDSDEEMNCALELSEPTGSTLASTTDDPPVKEVTDIVTDTNVGKAANGRVESTIVEVSASDPCTSSCSVMDKNCHDAPCASDEVGDLKVSAKPKQNEADSSGENSAA</sequence>
<dbReference type="InterPro" id="IPR029035">
    <property type="entry name" value="DHS-like_NAD/FAD-binding_dom"/>
</dbReference>
<dbReference type="Pfam" id="PF02146">
    <property type="entry name" value="SIR2"/>
    <property type="match status" value="1"/>
</dbReference>
<feature type="compositionally biased region" description="Low complexity" evidence="7">
    <location>
        <begin position="595"/>
        <end position="607"/>
    </location>
</feature>
<feature type="compositionally biased region" description="Polar residues" evidence="7">
    <location>
        <begin position="492"/>
        <end position="509"/>
    </location>
</feature>
<feature type="binding site" evidence="6">
    <location>
        <position position="348"/>
    </location>
    <ligand>
        <name>Zn(2+)</name>
        <dbReference type="ChEBI" id="CHEBI:29105"/>
    </ligand>
</feature>
<feature type="compositionally biased region" description="Low complexity" evidence="7">
    <location>
        <begin position="37"/>
        <end position="46"/>
    </location>
</feature>
<keyword evidence="9" id="KW-1185">Reference proteome</keyword>
<evidence type="ECO:0000259" key="8">
    <source>
        <dbReference type="PROSITE" id="PS50305"/>
    </source>
</evidence>
<evidence type="ECO:0000256" key="2">
    <source>
        <dbReference type="ARBA" id="ARBA00022679"/>
    </source>
</evidence>
<feature type="compositionally biased region" description="Polar residues" evidence="7">
    <location>
        <begin position="79"/>
        <end position="88"/>
    </location>
</feature>
<proteinExistence type="predicted"/>
<feature type="region of interest" description="Disordered" evidence="7">
    <location>
        <begin position="631"/>
        <end position="755"/>
    </location>
</feature>
<evidence type="ECO:0000256" key="7">
    <source>
        <dbReference type="SAM" id="MobiDB-lite"/>
    </source>
</evidence>
<organism evidence="9 10">
    <name type="scientific">Aplysia californica</name>
    <name type="common">California sea hare</name>
    <dbReference type="NCBI Taxonomy" id="6500"/>
    <lineage>
        <taxon>Eukaryota</taxon>
        <taxon>Metazoa</taxon>
        <taxon>Spiralia</taxon>
        <taxon>Lophotrochozoa</taxon>
        <taxon>Mollusca</taxon>
        <taxon>Gastropoda</taxon>
        <taxon>Heterobranchia</taxon>
        <taxon>Euthyneura</taxon>
        <taxon>Tectipleura</taxon>
        <taxon>Aplysiida</taxon>
        <taxon>Aplysioidea</taxon>
        <taxon>Aplysiidae</taxon>
        <taxon>Aplysia</taxon>
    </lineage>
</organism>
<keyword evidence="4 6" id="KW-0862">Zinc</keyword>
<evidence type="ECO:0000256" key="4">
    <source>
        <dbReference type="ARBA" id="ARBA00022833"/>
    </source>
</evidence>
<feature type="compositionally biased region" description="Polar residues" evidence="7">
    <location>
        <begin position="570"/>
        <end position="584"/>
    </location>
</feature>
<evidence type="ECO:0000256" key="6">
    <source>
        <dbReference type="PROSITE-ProRule" id="PRU00236"/>
    </source>
</evidence>
<feature type="compositionally biased region" description="Basic and acidic residues" evidence="7">
    <location>
        <begin position="677"/>
        <end position="687"/>
    </location>
</feature>
<dbReference type="PROSITE" id="PS50305">
    <property type="entry name" value="SIRTUIN"/>
    <property type="match status" value="1"/>
</dbReference>
<dbReference type="InterPro" id="IPR003000">
    <property type="entry name" value="Sirtuin"/>
</dbReference>
<dbReference type="InterPro" id="IPR026590">
    <property type="entry name" value="Ssirtuin_cat_dom"/>
</dbReference>
<keyword evidence="3 6" id="KW-0479">Metal-binding</keyword>
<dbReference type="InterPro" id="IPR050134">
    <property type="entry name" value="NAD-dep_sirtuin_deacylases"/>
</dbReference>
<dbReference type="Proteomes" id="UP000694888">
    <property type="component" value="Unplaced"/>
</dbReference>
<evidence type="ECO:0000256" key="3">
    <source>
        <dbReference type="ARBA" id="ARBA00022723"/>
    </source>
</evidence>
<keyword evidence="5" id="KW-0520">NAD</keyword>
<dbReference type="GeneID" id="101852758"/>
<dbReference type="Gene3D" id="3.30.1600.10">
    <property type="entry name" value="SIR2/SIRT2 'Small Domain"/>
    <property type="match status" value="1"/>
</dbReference>
<evidence type="ECO:0000256" key="5">
    <source>
        <dbReference type="ARBA" id="ARBA00023027"/>
    </source>
</evidence>
<dbReference type="SUPFAM" id="SSF52467">
    <property type="entry name" value="DHS-like NAD/FAD-binding domain"/>
    <property type="match status" value="1"/>
</dbReference>
<feature type="binding site" evidence="6">
    <location>
        <position position="345"/>
    </location>
    <ligand>
        <name>Zn(2+)</name>
        <dbReference type="ChEBI" id="CHEBI:29105"/>
    </ligand>
</feature>
<keyword evidence="2" id="KW-0808">Transferase</keyword>
<feature type="domain" description="Deacetylase sirtuin-type" evidence="8">
    <location>
        <begin position="186"/>
        <end position="446"/>
    </location>
</feature>
<feature type="region of interest" description="Disordered" evidence="7">
    <location>
        <begin position="894"/>
        <end position="922"/>
    </location>
</feature>
<feature type="region of interest" description="Disordered" evidence="7">
    <location>
        <begin position="452"/>
        <end position="616"/>
    </location>
</feature>
<dbReference type="PANTHER" id="PTHR11085:SF9">
    <property type="entry name" value="NAD-DEPENDENT PROTEIN DEACETYLASE SIRTUIN-1"/>
    <property type="match status" value="1"/>
</dbReference>
<feature type="binding site" evidence="6">
    <location>
        <position position="324"/>
    </location>
    <ligand>
        <name>Zn(2+)</name>
        <dbReference type="ChEBI" id="CHEBI:29105"/>
    </ligand>
</feature>
<evidence type="ECO:0000313" key="10">
    <source>
        <dbReference type="RefSeq" id="XP_005095144.1"/>
    </source>
</evidence>
<dbReference type="Gene3D" id="3.40.50.1220">
    <property type="entry name" value="TPP-binding domain"/>
    <property type="match status" value="1"/>
</dbReference>
<dbReference type="CDD" id="cd01408">
    <property type="entry name" value="SIRT1"/>
    <property type="match status" value="1"/>
</dbReference>
<gene>
    <name evidence="10" type="primary">LOC101852758</name>
</gene>
<dbReference type="InterPro" id="IPR026591">
    <property type="entry name" value="Sirtuin_cat_small_dom_sf"/>
</dbReference>
<feature type="binding site" evidence="6">
    <location>
        <position position="321"/>
    </location>
    <ligand>
        <name>Zn(2+)</name>
        <dbReference type="ChEBI" id="CHEBI:29105"/>
    </ligand>
</feature>
<dbReference type="RefSeq" id="XP_005095144.1">
    <property type="nucleotide sequence ID" value="XM_005095087.3"/>
</dbReference>
<reference evidence="10" key="1">
    <citation type="submission" date="2025-08" db="UniProtKB">
        <authorList>
            <consortium name="RefSeq"/>
        </authorList>
    </citation>
    <scope>IDENTIFICATION</scope>
</reference>
<accession>A0ABM0JJK1</accession>
<feature type="region of interest" description="Disordered" evidence="7">
    <location>
        <begin position="790"/>
        <end position="847"/>
    </location>
</feature>